<accession>A0ABR3GWI3</accession>
<dbReference type="PROSITE" id="PS50157">
    <property type="entry name" value="ZINC_FINGER_C2H2_2"/>
    <property type="match status" value="1"/>
</dbReference>
<evidence type="ECO:0000259" key="3">
    <source>
        <dbReference type="PROSITE" id="PS50157"/>
    </source>
</evidence>
<feature type="region of interest" description="Disordered" evidence="2">
    <location>
        <begin position="7"/>
        <end position="26"/>
    </location>
</feature>
<evidence type="ECO:0000313" key="5">
    <source>
        <dbReference type="Proteomes" id="UP001447188"/>
    </source>
</evidence>
<name>A0ABR3GWI3_9PEZI</name>
<organism evidence="4 5">
    <name type="scientific">Discina gigas</name>
    <dbReference type="NCBI Taxonomy" id="1032678"/>
    <lineage>
        <taxon>Eukaryota</taxon>
        <taxon>Fungi</taxon>
        <taxon>Dikarya</taxon>
        <taxon>Ascomycota</taxon>
        <taxon>Pezizomycotina</taxon>
        <taxon>Pezizomycetes</taxon>
        <taxon>Pezizales</taxon>
        <taxon>Discinaceae</taxon>
        <taxon>Discina</taxon>
    </lineage>
</organism>
<sequence length="868" mass="96033">MDVFLQSIHPQLGGDAADKEPAPKNRMEANPVPDFFVNPSHTEVATVKFGGSWTSGMSESPERDLMDNEFIGTLGSVQDLDEDMRDWLPVTTFSEFMPGPEDPIPEVATPILMLQNMDLDSVASPIEAHGASSLQAGIFNRMESTQFLNTPQSVNTLPSDSGIESPASIRRQLFTSVTGEDVQEKNAFVTSSTIGTLGFTEGGLTSNQLLNSSQMSFNGKLFGELGELTPPSSAHRSPSPSLALFIGKDSTKQLSPESIEIIETEIIDSMMSNPALQEFSGLCKEVREKMQAGKFGSLRDVEKDLWYRGCMVASSASSAQMFCFESMTLVQNAAARIHECDLYKREDLVYGESYFTDKFAEIEQICVGSETTAVKSEDSHKKRFAKLHLGIARGALVANMATRSRMQAEMLLQSQQRKRQSPIAKRSMITHRATGSSSPLASARALDEQHKRAFIKPAVQSQQKQHLEIQTQSLVQPLFYPPQENSPTVGSSFTIDQRTNNAVAQAQYHNAQVYRNGCSGVLRSSAPFSVQAAAYHLPPTPVSAGSVTPTGFVFSPVGISASVANATNSTATKRKGPVPVSTPSTNDELSVLSCTKCEKRFPRRCDLTKHEKTHDRPFKCDITSCKYYLEGFPTNKECERHQNDIHASNSKEWRCEFPPCQYKSKRESNCKQHMEKAHPYTYTRMKRNPRRRNHGVPAPAPAKRRRNVRAARAASSSASATTQQPSSTVILPRTQPLQSGAQQEHNPFAHSFGYAQQPRVSILDNMILNDDIFPETMDDHPMGMDQPFYVGDYSTGLHCNPDTSPTLASDNFLPTQSTEYMNFFSNFPDRENSFGATPQVYQHEIEYQPGDFDFGESSDCERQGDTPD</sequence>
<dbReference type="Proteomes" id="UP001447188">
    <property type="component" value="Unassembled WGS sequence"/>
</dbReference>
<evidence type="ECO:0000256" key="2">
    <source>
        <dbReference type="SAM" id="MobiDB-lite"/>
    </source>
</evidence>
<feature type="region of interest" description="Disordered" evidence="2">
    <location>
        <begin position="686"/>
        <end position="729"/>
    </location>
</feature>
<protein>
    <recommendedName>
        <fullName evidence="3">C2H2-type domain-containing protein</fullName>
    </recommendedName>
</protein>
<dbReference type="SMART" id="SM00355">
    <property type="entry name" value="ZnF_C2H2"/>
    <property type="match status" value="3"/>
</dbReference>
<evidence type="ECO:0000256" key="1">
    <source>
        <dbReference type="PROSITE-ProRule" id="PRU00042"/>
    </source>
</evidence>
<evidence type="ECO:0000313" key="4">
    <source>
        <dbReference type="EMBL" id="KAL0640274.1"/>
    </source>
</evidence>
<dbReference type="InterPro" id="IPR013087">
    <property type="entry name" value="Znf_C2H2_type"/>
</dbReference>
<keyword evidence="1" id="KW-0479">Metal-binding</keyword>
<feature type="region of interest" description="Disordered" evidence="2">
    <location>
        <begin position="413"/>
        <end position="443"/>
    </location>
</feature>
<keyword evidence="1" id="KW-0862">Zinc</keyword>
<gene>
    <name evidence="4" type="ORF">Q9L58_000554</name>
</gene>
<feature type="compositionally biased region" description="Basic and acidic residues" evidence="2">
    <location>
        <begin position="16"/>
        <end position="26"/>
    </location>
</feature>
<feature type="domain" description="C2H2-type" evidence="3">
    <location>
        <begin position="592"/>
        <end position="614"/>
    </location>
</feature>
<dbReference type="EMBL" id="JBBBZM010000004">
    <property type="protein sequence ID" value="KAL0640274.1"/>
    <property type="molecule type" value="Genomic_DNA"/>
</dbReference>
<reference evidence="4 5" key="1">
    <citation type="submission" date="2024-02" db="EMBL/GenBank/DDBJ databases">
        <title>Discinaceae phylogenomics.</title>
        <authorList>
            <person name="Dirks A.C."/>
            <person name="James T.Y."/>
        </authorList>
    </citation>
    <scope>NUCLEOTIDE SEQUENCE [LARGE SCALE GENOMIC DNA]</scope>
    <source>
        <strain evidence="4 5">ACD0624</strain>
    </source>
</reference>
<dbReference type="Gene3D" id="3.30.160.60">
    <property type="entry name" value="Classic Zinc Finger"/>
    <property type="match status" value="1"/>
</dbReference>
<keyword evidence="5" id="KW-1185">Reference proteome</keyword>
<proteinExistence type="predicted"/>
<dbReference type="PROSITE" id="PS00028">
    <property type="entry name" value="ZINC_FINGER_C2H2_1"/>
    <property type="match status" value="1"/>
</dbReference>
<keyword evidence="1" id="KW-0863">Zinc-finger</keyword>
<comment type="caution">
    <text evidence="4">The sequence shown here is derived from an EMBL/GenBank/DDBJ whole genome shotgun (WGS) entry which is preliminary data.</text>
</comment>
<feature type="compositionally biased region" description="Low complexity" evidence="2">
    <location>
        <begin position="710"/>
        <end position="720"/>
    </location>
</feature>